<dbReference type="EMBL" id="LK995461">
    <property type="protein sequence ID" value="CED89982.1"/>
    <property type="molecule type" value="Genomic_DNA"/>
</dbReference>
<feature type="domain" description="Histidine kinase/HSP90-like ATPase" evidence="7">
    <location>
        <begin position="337"/>
        <end position="412"/>
    </location>
</feature>
<evidence type="ECO:0000256" key="5">
    <source>
        <dbReference type="SAM" id="Phobius"/>
    </source>
</evidence>
<organism evidence="8">
    <name type="scientific">Actinomyces succiniciruminis</name>
    <dbReference type="NCBI Taxonomy" id="1522002"/>
    <lineage>
        <taxon>Bacteria</taxon>
        <taxon>Bacillati</taxon>
        <taxon>Actinomycetota</taxon>
        <taxon>Actinomycetes</taxon>
        <taxon>Actinomycetales</taxon>
        <taxon>Actinomycetaceae</taxon>
        <taxon>Actinomyces</taxon>
    </lineage>
</organism>
<keyword evidence="2 8" id="KW-0418">Kinase</keyword>
<feature type="transmembrane region" description="Helical" evidence="5">
    <location>
        <begin position="82"/>
        <end position="105"/>
    </location>
</feature>
<dbReference type="PANTHER" id="PTHR24421">
    <property type="entry name" value="NITRATE/NITRITE SENSOR PROTEIN NARX-RELATED"/>
    <property type="match status" value="1"/>
</dbReference>
<reference evidence="8" key="1">
    <citation type="submission" date="2014-07" db="EMBL/GenBank/DDBJ databases">
        <authorList>
            <person name="Zhang J.E."/>
            <person name="Yang H."/>
            <person name="Guo J."/>
            <person name="Deng Z."/>
            <person name="Luo H."/>
            <person name="Luo M."/>
            <person name="Zhao B."/>
        </authorList>
    </citation>
    <scope>NUCLEOTIDE SEQUENCE</scope>
    <source>
        <strain evidence="8">AM4</strain>
    </source>
</reference>
<feature type="transmembrane region" description="Helical" evidence="5">
    <location>
        <begin position="141"/>
        <end position="159"/>
    </location>
</feature>
<keyword evidence="5" id="KW-0812">Transmembrane</keyword>
<proteinExistence type="predicted"/>
<dbReference type="InterPro" id="IPR007168">
    <property type="entry name" value="Phageshock_PspC_N"/>
</dbReference>
<feature type="region of interest" description="Disordered" evidence="4">
    <location>
        <begin position="1"/>
        <end position="47"/>
    </location>
</feature>
<protein>
    <submittedName>
        <fullName evidence="8">Signal transduction histidine kinase</fullName>
    </submittedName>
</protein>
<keyword evidence="3" id="KW-0902">Two-component regulatory system</keyword>
<dbReference type="RefSeq" id="WP_210578201.1">
    <property type="nucleotide sequence ID" value="NZ_LK995461.1"/>
</dbReference>
<evidence type="ECO:0000256" key="4">
    <source>
        <dbReference type="SAM" id="MobiDB-lite"/>
    </source>
</evidence>
<dbReference type="InterPro" id="IPR036890">
    <property type="entry name" value="HATPase_C_sf"/>
</dbReference>
<dbReference type="InterPro" id="IPR003594">
    <property type="entry name" value="HATPase_dom"/>
</dbReference>
<dbReference type="InterPro" id="IPR050482">
    <property type="entry name" value="Sensor_HK_TwoCompSys"/>
</dbReference>
<accession>A0A1L7RKF1</accession>
<evidence type="ECO:0000256" key="1">
    <source>
        <dbReference type="ARBA" id="ARBA00022679"/>
    </source>
</evidence>
<feature type="transmembrane region" description="Helical" evidence="5">
    <location>
        <begin position="232"/>
        <end position="252"/>
    </location>
</feature>
<dbReference type="GO" id="GO:0016301">
    <property type="term" value="F:kinase activity"/>
    <property type="evidence" value="ECO:0007669"/>
    <property type="project" value="UniProtKB-KW"/>
</dbReference>
<dbReference type="AlphaFoldDB" id="A0A1L7RKF1"/>
<evidence type="ECO:0000256" key="2">
    <source>
        <dbReference type="ARBA" id="ARBA00022777"/>
    </source>
</evidence>
<dbReference type="Pfam" id="PF13581">
    <property type="entry name" value="HATPase_c_2"/>
    <property type="match status" value="1"/>
</dbReference>
<name>A0A1L7RKF1_9ACTO</name>
<feature type="domain" description="Phage shock protein PspC N-terminal" evidence="6">
    <location>
        <begin position="60"/>
        <end position="107"/>
    </location>
</feature>
<feature type="transmembrane region" description="Helical" evidence="5">
    <location>
        <begin position="201"/>
        <end position="220"/>
    </location>
</feature>
<keyword evidence="5" id="KW-0472">Membrane</keyword>
<dbReference type="SUPFAM" id="SSF55874">
    <property type="entry name" value="ATPase domain of HSP90 chaperone/DNA topoisomerase II/histidine kinase"/>
    <property type="match status" value="1"/>
</dbReference>
<dbReference type="Pfam" id="PF04024">
    <property type="entry name" value="PspC"/>
    <property type="match status" value="1"/>
</dbReference>
<gene>
    <name evidence="8" type="ORF">AAM4_0087</name>
</gene>
<feature type="compositionally biased region" description="Low complexity" evidence="4">
    <location>
        <begin position="445"/>
        <end position="470"/>
    </location>
</feature>
<sequence>MTQTASGAPSAFGDRSASAPSQQRPTPTAAPVGAGTGTPSPGHPPLLRPPYRAAAPCPSRVVAGVCAGMAVHLGLPVGVVRLAMVLAATMSGAGVLLYLLLWAFVPTGNPLRPAPLPPARARLAARLTGRTADRPLLTPRLRGLVGGGSLLLAAAMIAAWREGVFTGGAGLLLPLILIASGAALAWSQADAVTGPERDSGTIVRLAGGVLLAAAGVLLLIGDDVPPRELVKGALTGGALVAGIGLVLAPLWLRTNRALSDTRAAEAREAERADIAAHLHDSVLQTLTLIRKCADDPETVARLARSQERELRAWLYTDRPEAATSTADVLRELAAEIEDRHGVEVELVTVGDRPPDAATEVVVAAAREALSNAVRHGAPPVSAYAEIAADHLDVFVRDRGAGFDLAEVAPDRHGVKESIIGRMERHGGHATVRCRESGTEVHLSLATPVGPATPASPSPASGASAGPASPH</sequence>
<keyword evidence="1" id="KW-0808">Transferase</keyword>
<dbReference type="GO" id="GO:0000160">
    <property type="term" value="P:phosphorelay signal transduction system"/>
    <property type="evidence" value="ECO:0007669"/>
    <property type="project" value="UniProtKB-KW"/>
</dbReference>
<evidence type="ECO:0000313" key="8">
    <source>
        <dbReference type="EMBL" id="CED89982.1"/>
    </source>
</evidence>
<dbReference type="PANTHER" id="PTHR24421:SF61">
    <property type="entry name" value="OXYGEN SENSOR HISTIDINE KINASE NREB"/>
    <property type="match status" value="1"/>
</dbReference>
<evidence type="ECO:0000259" key="6">
    <source>
        <dbReference type="Pfam" id="PF04024"/>
    </source>
</evidence>
<dbReference type="Gene3D" id="3.30.565.10">
    <property type="entry name" value="Histidine kinase-like ATPase, C-terminal domain"/>
    <property type="match status" value="1"/>
</dbReference>
<feature type="transmembrane region" description="Helical" evidence="5">
    <location>
        <begin position="171"/>
        <end position="189"/>
    </location>
</feature>
<feature type="region of interest" description="Disordered" evidence="4">
    <location>
        <begin position="437"/>
        <end position="470"/>
    </location>
</feature>
<keyword evidence="5" id="KW-1133">Transmembrane helix</keyword>
<evidence type="ECO:0000259" key="7">
    <source>
        <dbReference type="Pfam" id="PF13581"/>
    </source>
</evidence>
<evidence type="ECO:0000256" key="3">
    <source>
        <dbReference type="ARBA" id="ARBA00023012"/>
    </source>
</evidence>